<organism evidence="2 3">
    <name type="scientific">Clostridium frigoris</name>
    <dbReference type="NCBI Taxonomy" id="205327"/>
    <lineage>
        <taxon>Bacteria</taxon>
        <taxon>Bacillati</taxon>
        <taxon>Bacillota</taxon>
        <taxon>Clostridia</taxon>
        <taxon>Eubacteriales</taxon>
        <taxon>Clostridiaceae</taxon>
        <taxon>Clostridium</taxon>
    </lineage>
</organism>
<sequence length="171" mass="18907">MSKHIALPSKPVVITFDDGYVDNYTLAYPLLKANGQKATVFMITNCIGHTNFLNSSQLKIMDKDNFIVASHTANHDNLSLLNYTKQVATLKKSKAMLEKLLAKKVMHVAYPCGAYNSSTASAVRAAGYNLGISTDNGFSGVTDSYYNINRVYISAFYSMAKFINRLTVPMR</sequence>
<dbReference type="EMBL" id="JAHLDV010000001">
    <property type="protein sequence ID" value="MBU3158339.1"/>
    <property type="molecule type" value="Genomic_DNA"/>
</dbReference>
<dbReference type="InterPro" id="IPR002509">
    <property type="entry name" value="NODB_dom"/>
</dbReference>
<evidence type="ECO:0000313" key="2">
    <source>
        <dbReference type="EMBL" id="MBU3158339.1"/>
    </source>
</evidence>
<dbReference type="RefSeq" id="WP_216145322.1">
    <property type="nucleotide sequence ID" value="NZ_JAHLDV010000001.1"/>
</dbReference>
<gene>
    <name evidence="2" type="ORF">KPL37_00940</name>
</gene>
<proteinExistence type="predicted"/>
<protein>
    <submittedName>
        <fullName evidence="2">Polysaccharide deacetylase family protein</fullName>
    </submittedName>
</protein>
<comment type="caution">
    <text evidence="2">The sequence shown here is derived from an EMBL/GenBank/DDBJ whole genome shotgun (WGS) entry which is preliminary data.</text>
</comment>
<dbReference type="PANTHER" id="PTHR34216">
    <property type="match status" value="1"/>
</dbReference>
<dbReference type="InterPro" id="IPR051398">
    <property type="entry name" value="Polysacch_Deacetylase"/>
</dbReference>
<accession>A0ABS6BPJ4</accession>
<evidence type="ECO:0000313" key="3">
    <source>
        <dbReference type="Proteomes" id="UP000776252"/>
    </source>
</evidence>
<keyword evidence="3" id="KW-1185">Reference proteome</keyword>
<name>A0ABS6BPJ4_9CLOT</name>
<dbReference type="CDD" id="cd10918">
    <property type="entry name" value="CE4_NodB_like_5s_6s"/>
    <property type="match status" value="1"/>
</dbReference>
<evidence type="ECO:0000259" key="1">
    <source>
        <dbReference type="PROSITE" id="PS51677"/>
    </source>
</evidence>
<dbReference type="Pfam" id="PF01522">
    <property type="entry name" value="Polysacc_deac_1"/>
    <property type="match status" value="1"/>
</dbReference>
<reference evidence="2 3" key="1">
    <citation type="submission" date="2021-06" db="EMBL/GenBank/DDBJ databases">
        <title>Clostridia strains as spoilage organisms.</title>
        <authorList>
            <person name="Wambui J."/>
            <person name="Stephan R."/>
            <person name="Stevens M.J.A."/>
        </authorList>
    </citation>
    <scope>NUCLEOTIDE SEQUENCE [LARGE SCALE GENOMIC DNA]</scope>
    <source>
        <strain evidence="2 3">DSM 14204</strain>
    </source>
</reference>
<dbReference type="PROSITE" id="PS51677">
    <property type="entry name" value="NODB"/>
    <property type="match status" value="1"/>
</dbReference>
<feature type="domain" description="NodB homology" evidence="1">
    <location>
        <begin position="10"/>
        <end position="171"/>
    </location>
</feature>
<dbReference type="Proteomes" id="UP000776252">
    <property type="component" value="Unassembled WGS sequence"/>
</dbReference>
<dbReference type="PANTHER" id="PTHR34216:SF3">
    <property type="entry name" value="POLY-BETA-1,6-N-ACETYL-D-GLUCOSAMINE N-DEACETYLASE"/>
    <property type="match status" value="1"/>
</dbReference>